<keyword evidence="10" id="KW-1185">Reference proteome</keyword>
<protein>
    <submittedName>
        <fullName evidence="9">FtsW/RodA/SpoVE family cell cycle protein</fullName>
    </submittedName>
</protein>
<dbReference type="InterPro" id="IPR001182">
    <property type="entry name" value="FtsW/RodA"/>
</dbReference>
<evidence type="ECO:0000313" key="10">
    <source>
        <dbReference type="Proteomes" id="UP000604730"/>
    </source>
</evidence>
<accession>A0ABS1IZT0</accession>
<feature type="transmembrane region" description="Helical" evidence="6">
    <location>
        <begin position="409"/>
        <end position="429"/>
    </location>
</feature>
<feature type="transmembrane region" description="Helical" evidence="6">
    <location>
        <begin position="450"/>
        <end position="469"/>
    </location>
</feature>
<evidence type="ECO:0000256" key="6">
    <source>
        <dbReference type="SAM" id="Phobius"/>
    </source>
</evidence>
<evidence type="ECO:0000259" key="7">
    <source>
        <dbReference type="Pfam" id="PF00905"/>
    </source>
</evidence>
<dbReference type="InterPro" id="IPR050515">
    <property type="entry name" value="Beta-lactam/transpept"/>
</dbReference>
<feature type="transmembrane region" description="Helical" evidence="6">
    <location>
        <begin position="375"/>
        <end position="397"/>
    </location>
</feature>
<dbReference type="RefSeq" id="WP_208428878.1">
    <property type="nucleotide sequence ID" value="NZ_JAEPRJ010000001.1"/>
</dbReference>
<dbReference type="Gene3D" id="3.40.710.10">
    <property type="entry name" value="DD-peptidase/beta-lactamase superfamily"/>
    <property type="match status" value="1"/>
</dbReference>
<feature type="transmembrane region" description="Helical" evidence="6">
    <location>
        <begin position="68"/>
        <end position="89"/>
    </location>
</feature>
<reference evidence="9 10" key="1">
    <citation type="submission" date="2021-01" db="EMBL/GenBank/DDBJ databases">
        <title>Isolation and description of Catonella massiliensis sp. nov., a novel Catonella species, isolated from a stable periodontitis subject.</title>
        <authorList>
            <person name="Antezack A."/>
            <person name="Boxberger M."/>
            <person name="La Scola B."/>
            <person name="Monnet-Corti V."/>
        </authorList>
    </citation>
    <scope>NUCLEOTIDE SEQUENCE [LARGE SCALE GENOMIC DNA]</scope>
    <source>
        <strain evidence="9 10">Marseille-Q4567</strain>
    </source>
</reference>
<evidence type="ECO:0000256" key="2">
    <source>
        <dbReference type="ARBA" id="ARBA00022692"/>
    </source>
</evidence>
<feature type="transmembrane region" description="Helical" evidence="6">
    <location>
        <begin position="39"/>
        <end position="62"/>
    </location>
</feature>
<feature type="transmembrane region" description="Helical" evidence="6">
    <location>
        <begin position="12"/>
        <end position="30"/>
    </location>
</feature>
<name>A0ABS1IZT0_9FIRM</name>
<feature type="transmembrane region" description="Helical" evidence="6">
    <location>
        <begin position="151"/>
        <end position="170"/>
    </location>
</feature>
<dbReference type="InterPro" id="IPR036138">
    <property type="entry name" value="PBP_dimer_sf"/>
</dbReference>
<feature type="transmembrane region" description="Helical" evidence="6">
    <location>
        <begin position="122"/>
        <end position="139"/>
    </location>
</feature>
<keyword evidence="5 6" id="KW-0472">Membrane</keyword>
<keyword evidence="4 6" id="KW-1133">Transmembrane helix</keyword>
<dbReference type="PANTHER" id="PTHR30627">
    <property type="entry name" value="PEPTIDOGLYCAN D,D-TRANSPEPTIDASE"/>
    <property type="match status" value="1"/>
</dbReference>
<dbReference type="Pfam" id="PF01098">
    <property type="entry name" value="FTSW_RODA_SPOVE"/>
    <property type="match status" value="1"/>
</dbReference>
<dbReference type="Pfam" id="PF00905">
    <property type="entry name" value="Transpeptidase"/>
    <property type="match status" value="1"/>
</dbReference>
<feature type="domain" description="Penicillin binding protein A dimerisation" evidence="8">
    <location>
        <begin position="495"/>
        <end position="573"/>
    </location>
</feature>
<dbReference type="EMBL" id="JAEPRJ010000001">
    <property type="protein sequence ID" value="MBK5897391.1"/>
    <property type="molecule type" value="Genomic_DNA"/>
</dbReference>
<dbReference type="InterPro" id="IPR054120">
    <property type="entry name" value="PBPA_dimer"/>
</dbReference>
<organism evidence="9 10">
    <name type="scientific">Catonella massiliensis</name>
    <dbReference type="NCBI Taxonomy" id="2799636"/>
    <lineage>
        <taxon>Bacteria</taxon>
        <taxon>Bacillati</taxon>
        <taxon>Bacillota</taxon>
        <taxon>Clostridia</taxon>
        <taxon>Lachnospirales</taxon>
        <taxon>Lachnospiraceae</taxon>
        <taxon>Catonella</taxon>
    </lineage>
</organism>
<evidence type="ECO:0000256" key="3">
    <source>
        <dbReference type="ARBA" id="ARBA00022960"/>
    </source>
</evidence>
<dbReference type="SUPFAM" id="SSF56519">
    <property type="entry name" value="Penicillin binding protein dimerisation domain"/>
    <property type="match status" value="1"/>
</dbReference>
<evidence type="ECO:0000256" key="4">
    <source>
        <dbReference type="ARBA" id="ARBA00022989"/>
    </source>
</evidence>
<evidence type="ECO:0000313" key="9">
    <source>
        <dbReference type="EMBL" id="MBK5897391.1"/>
    </source>
</evidence>
<feature type="transmembrane region" description="Helical" evidence="6">
    <location>
        <begin position="190"/>
        <end position="205"/>
    </location>
</feature>
<feature type="transmembrane region" description="Helical" evidence="6">
    <location>
        <begin position="255"/>
        <end position="274"/>
    </location>
</feature>
<dbReference type="Gene3D" id="3.90.1310.10">
    <property type="entry name" value="Penicillin-binding protein 2a (Domain 2)"/>
    <property type="match status" value="1"/>
</dbReference>
<dbReference type="Pfam" id="PF21922">
    <property type="entry name" value="PBP_dimer_2"/>
    <property type="match status" value="1"/>
</dbReference>
<evidence type="ECO:0000256" key="1">
    <source>
        <dbReference type="ARBA" id="ARBA00004141"/>
    </source>
</evidence>
<dbReference type="InterPro" id="IPR001460">
    <property type="entry name" value="PCN-bd_Tpept"/>
</dbReference>
<gene>
    <name evidence="9" type="ORF">JJN12_06245</name>
</gene>
<dbReference type="Proteomes" id="UP000604730">
    <property type="component" value="Unassembled WGS sequence"/>
</dbReference>
<feature type="domain" description="Penicillin-binding protein transpeptidase" evidence="7">
    <location>
        <begin position="594"/>
        <end position="907"/>
    </location>
</feature>
<proteinExistence type="predicted"/>
<keyword evidence="3" id="KW-0133">Cell shape</keyword>
<dbReference type="SUPFAM" id="SSF56601">
    <property type="entry name" value="beta-lactamase/transpeptidase-like"/>
    <property type="match status" value="1"/>
</dbReference>
<evidence type="ECO:0000256" key="5">
    <source>
        <dbReference type="ARBA" id="ARBA00023136"/>
    </source>
</evidence>
<sequence>MQSLVSELSKYIIIIITAIYAYLGFIGFVYGDKKRNGEIYFFQPVLILMFHLAGFLCIFLKTPEIKVVILYFVQVLLFVVTTFLYRIFYRKLFKTLFFHMQFLIAVGFVFVTRLNFVLGAKQTVFVAAALIACLILPFLIKKMTMLRNMGYLYAVTGIASLAYVFLRARVQYGAKNWIKVFGVSIQPSEFVKILLIFMIASLFYVSRSLKQIIITTCLTAVMVLLLVLSKDLGGAMLYFTTFVVMTYFATGNVKLLGLFTGGGILSAIAGYYIFAHVRVRVQAFVNPWKYIDDKGYQVTQSLFGIGSGGWFGFGLGNGAPTNTPVVESDFIFSGLCEELGLLFGFCLILIYLCTIIAFILLAWRTKSAFHQLVSIGCATMYSFQTFLSIGGTVKFIPSTGVTLPLVSQGGSSIISTIFIFGVIQGLYIAGNKNAEAVETVATKPIKKPLGLTYLIIGLFVGMVGYLTYFEFETAPKIMNNAYNKRTDIYAAYVSRGKILSADGDVLAYTKEEKGKSVRVYPYGDMYSHIVGRNVSGKTGIEAIMNYELLTSNDNAVNRVIERLNQVKNKGDNVVTTIDSRLQKSLNNALEGFHGAGVIIEPETGKVLAMVSKPDYNPNTVLADWDSLSKLPKKDAKLVNRATNGLYPPGSTFKVITALEYISENKNYDKFNFDCKGVYTVSGESIACYDKIKHGKEDLKKAFANSCNGAFASIGIGLNKGKYMKLAEKFLFNKELPFALTTSKSSFVLDSSSSLGEVMQTAIGQGKTQITPFHNALIAATIANGGVLMKPYTVGEITTEDGKRVVKSFEASKAGRLCSKKKAETIKSYMRAVVTEGTAKKLSWLGFDIYGKTGTAEYKKEDGTKGDHSWFMGFGERNGKQIAISVVVEGEGRGSYTGVDVASKVFANWK</sequence>
<evidence type="ECO:0000259" key="8">
    <source>
        <dbReference type="Pfam" id="PF21922"/>
    </source>
</evidence>
<feature type="transmembrane region" description="Helical" evidence="6">
    <location>
        <begin position="235"/>
        <end position="250"/>
    </location>
</feature>
<dbReference type="PANTHER" id="PTHR30627:SF24">
    <property type="entry name" value="PENICILLIN-BINDING PROTEIN 4B"/>
    <property type="match status" value="1"/>
</dbReference>
<feature type="transmembrane region" description="Helical" evidence="6">
    <location>
        <begin position="339"/>
        <end position="363"/>
    </location>
</feature>
<feature type="transmembrane region" description="Helical" evidence="6">
    <location>
        <begin position="96"/>
        <end position="116"/>
    </location>
</feature>
<keyword evidence="2 6" id="KW-0812">Transmembrane</keyword>
<dbReference type="InterPro" id="IPR012338">
    <property type="entry name" value="Beta-lactam/transpept-like"/>
</dbReference>
<feature type="transmembrane region" description="Helical" evidence="6">
    <location>
        <begin position="212"/>
        <end position="229"/>
    </location>
</feature>
<comment type="caution">
    <text evidence="9">The sequence shown here is derived from an EMBL/GenBank/DDBJ whole genome shotgun (WGS) entry which is preliminary data.</text>
</comment>
<comment type="subcellular location">
    <subcellularLocation>
        <location evidence="1">Membrane</location>
        <topology evidence="1">Multi-pass membrane protein</topology>
    </subcellularLocation>
</comment>